<dbReference type="EMBL" id="GG676168">
    <property type="protein sequence ID" value="EER12414.1"/>
    <property type="molecule type" value="Genomic_DNA"/>
</dbReference>
<gene>
    <name evidence="1" type="ORF">Pmar_PMAR001212</name>
</gene>
<keyword evidence="2" id="KW-1185">Reference proteome</keyword>
<dbReference type="Proteomes" id="UP000007800">
    <property type="component" value="Unassembled WGS sequence"/>
</dbReference>
<proteinExistence type="predicted"/>
<reference evidence="1 2" key="1">
    <citation type="submission" date="2008-07" db="EMBL/GenBank/DDBJ databases">
        <authorList>
            <person name="El-Sayed N."/>
            <person name="Caler E."/>
            <person name="Inman J."/>
            <person name="Amedeo P."/>
            <person name="Hass B."/>
            <person name="Wortman J."/>
        </authorList>
    </citation>
    <scope>NUCLEOTIDE SEQUENCE [LARGE SCALE GENOMIC DNA]</scope>
    <source>
        <strain evidence="2">ATCC 50983 / TXsc</strain>
    </source>
</reference>
<dbReference type="InParanoid" id="C5KT64"/>
<evidence type="ECO:0000313" key="1">
    <source>
        <dbReference type="EMBL" id="EER12414.1"/>
    </source>
</evidence>
<protein>
    <submittedName>
        <fullName evidence="1">Uncharacterized protein</fullName>
    </submittedName>
</protein>
<dbReference type="GeneID" id="9057613"/>
<organism evidence="2">
    <name type="scientific">Perkinsus marinus (strain ATCC 50983 / TXsc)</name>
    <dbReference type="NCBI Taxonomy" id="423536"/>
    <lineage>
        <taxon>Eukaryota</taxon>
        <taxon>Sar</taxon>
        <taxon>Alveolata</taxon>
        <taxon>Perkinsozoa</taxon>
        <taxon>Perkinsea</taxon>
        <taxon>Perkinsida</taxon>
        <taxon>Perkinsidae</taxon>
        <taxon>Perkinsus</taxon>
    </lineage>
</organism>
<sequence>MRPIGMSMGNVVEGKLFSLVTGLAAGAALSLGDIPPKDLSVAIRAVASKSAWVGASETLLGAKVSSLSQEQSCL</sequence>
<accession>C5KT64</accession>
<evidence type="ECO:0000313" key="2">
    <source>
        <dbReference type="Proteomes" id="UP000007800"/>
    </source>
</evidence>
<dbReference type="AlphaFoldDB" id="C5KT64"/>
<name>C5KT64_PERM5</name>
<dbReference type="RefSeq" id="XP_002780619.1">
    <property type="nucleotide sequence ID" value="XM_002780573.1"/>
</dbReference>